<dbReference type="Proteomes" id="UP000673691">
    <property type="component" value="Unassembled WGS sequence"/>
</dbReference>
<organism evidence="2 3">
    <name type="scientific">Olpidium bornovanus</name>
    <dbReference type="NCBI Taxonomy" id="278681"/>
    <lineage>
        <taxon>Eukaryota</taxon>
        <taxon>Fungi</taxon>
        <taxon>Fungi incertae sedis</taxon>
        <taxon>Olpidiomycota</taxon>
        <taxon>Olpidiomycotina</taxon>
        <taxon>Olpidiomycetes</taxon>
        <taxon>Olpidiales</taxon>
        <taxon>Olpidiaceae</taxon>
        <taxon>Olpidium</taxon>
    </lineage>
</organism>
<protein>
    <submittedName>
        <fullName evidence="2">Uncharacterized protein</fullName>
    </submittedName>
</protein>
<feature type="compositionally biased region" description="Basic and acidic residues" evidence="1">
    <location>
        <begin position="57"/>
        <end position="67"/>
    </location>
</feature>
<keyword evidence="3" id="KW-1185">Reference proteome</keyword>
<feature type="compositionally biased region" description="Basic and acidic residues" evidence="1">
    <location>
        <begin position="167"/>
        <end position="183"/>
    </location>
</feature>
<gene>
    <name evidence="2" type="ORF">BJ554DRAFT_6528</name>
</gene>
<accession>A0A8H7ZY28</accession>
<evidence type="ECO:0000313" key="2">
    <source>
        <dbReference type="EMBL" id="KAG5461297.1"/>
    </source>
</evidence>
<proteinExistence type="predicted"/>
<evidence type="ECO:0000256" key="1">
    <source>
        <dbReference type="SAM" id="MobiDB-lite"/>
    </source>
</evidence>
<dbReference type="EMBL" id="JAEFCI010003860">
    <property type="protein sequence ID" value="KAG5461297.1"/>
    <property type="molecule type" value="Genomic_DNA"/>
</dbReference>
<feature type="compositionally biased region" description="Basic and acidic residues" evidence="1">
    <location>
        <begin position="92"/>
        <end position="122"/>
    </location>
</feature>
<sequence>LFALWYKAEKEKKKQQSTWALWALPELKKRGNGNCLDFLLPPAAPTSTIQNLRRRPNVREAAGERGTEGITNVAGRRRSSPREKVTGPACDVRLEQETRRPRARASPRDKAGVRPPGDRRAPDQPPRVRGGAPVRARFGGAGGRRQVCAPVLAPAPPAGKRAQQVRHGADGPAERAEADEHLARQRAHRVQEFLPFASRPRLAGREVGRRRSERQPKRVRVAPREFPDADLEAFAAGRTRTPRAEETGAETPPQKVKVGFPANEHDGRADAHAKLPRVPVAGKQHIHGLFVGAFGCDVVIESYHVEVGKAGVPHSVVGRVQRGLPLQ</sequence>
<reference evidence="2 3" key="1">
    <citation type="journal article" name="Sci. Rep.">
        <title>Genome-scale phylogenetic analyses confirm Olpidium as the closest living zoosporic fungus to the non-flagellated, terrestrial fungi.</title>
        <authorList>
            <person name="Chang Y."/>
            <person name="Rochon D."/>
            <person name="Sekimoto S."/>
            <person name="Wang Y."/>
            <person name="Chovatia M."/>
            <person name="Sandor L."/>
            <person name="Salamov A."/>
            <person name="Grigoriev I.V."/>
            <person name="Stajich J.E."/>
            <person name="Spatafora J.W."/>
        </authorList>
    </citation>
    <scope>NUCLEOTIDE SEQUENCE [LARGE SCALE GENOMIC DNA]</scope>
    <source>
        <strain evidence="2">S191</strain>
    </source>
</reference>
<feature type="compositionally biased region" description="Low complexity" evidence="1">
    <location>
        <begin position="127"/>
        <end position="152"/>
    </location>
</feature>
<evidence type="ECO:0000313" key="3">
    <source>
        <dbReference type="Proteomes" id="UP000673691"/>
    </source>
</evidence>
<feature type="region of interest" description="Disordered" evidence="1">
    <location>
        <begin position="42"/>
        <end position="183"/>
    </location>
</feature>
<feature type="non-terminal residue" evidence="2">
    <location>
        <position position="1"/>
    </location>
</feature>
<name>A0A8H7ZY28_9FUNG</name>
<dbReference type="AlphaFoldDB" id="A0A8H7ZY28"/>
<feature type="region of interest" description="Disordered" evidence="1">
    <location>
        <begin position="204"/>
        <end position="223"/>
    </location>
</feature>
<comment type="caution">
    <text evidence="2">The sequence shown here is derived from an EMBL/GenBank/DDBJ whole genome shotgun (WGS) entry which is preliminary data.</text>
</comment>